<dbReference type="Pfam" id="PF03372">
    <property type="entry name" value="Exo_endo_phos"/>
    <property type="match status" value="1"/>
</dbReference>
<sequence>MDLKLSSVGHSNVEVKEPTTRKFVLWMTSQQVTPRKCDFEAKMEWGDGDKAEFIEDPKSIPSDQVIMKQKGFEKYLGTSYEGYEKVVTRLLMTIEARRNQQGGGQSVRKWATGSGMRRSTELKGLILSWNMWGLNDVEKRLQVKGLLKGWKADIICLQETKMELITR</sequence>
<proteinExistence type="predicted"/>
<dbReference type="Gene3D" id="3.60.10.10">
    <property type="entry name" value="Endonuclease/exonuclease/phosphatase"/>
    <property type="match status" value="1"/>
</dbReference>
<protein>
    <recommendedName>
        <fullName evidence="1">Endonuclease/exonuclease/phosphatase domain-containing protein</fullName>
    </recommendedName>
</protein>
<dbReference type="EMBL" id="OIVN01000632">
    <property type="protein sequence ID" value="SPC83226.1"/>
    <property type="molecule type" value="Genomic_DNA"/>
</dbReference>
<accession>A0A2N9EWT6</accession>
<dbReference type="InterPro" id="IPR020847">
    <property type="entry name" value="AP_endonuclease_F1_BS"/>
</dbReference>
<feature type="domain" description="Endonuclease/exonuclease/phosphatase" evidence="1">
    <location>
        <begin position="127"/>
        <end position="163"/>
    </location>
</feature>
<gene>
    <name evidence="2" type="ORF">FSB_LOCUS11108</name>
</gene>
<dbReference type="GO" id="GO:0003677">
    <property type="term" value="F:DNA binding"/>
    <property type="evidence" value="ECO:0007669"/>
    <property type="project" value="InterPro"/>
</dbReference>
<dbReference type="GO" id="GO:0004519">
    <property type="term" value="F:endonuclease activity"/>
    <property type="evidence" value="ECO:0007669"/>
    <property type="project" value="InterPro"/>
</dbReference>
<name>A0A2N9EWT6_FAGSY</name>
<organism evidence="2">
    <name type="scientific">Fagus sylvatica</name>
    <name type="common">Beechnut</name>
    <dbReference type="NCBI Taxonomy" id="28930"/>
    <lineage>
        <taxon>Eukaryota</taxon>
        <taxon>Viridiplantae</taxon>
        <taxon>Streptophyta</taxon>
        <taxon>Embryophyta</taxon>
        <taxon>Tracheophyta</taxon>
        <taxon>Spermatophyta</taxon>
        <taxon>Magnoliopsida</taxon>
        <taxon>eudicotyledons</taxon>
        <taxon>Gunneridae</taxon>
        <taxon>Pentapetalae</taxon>
        <taxon>rosids</taxon>
        <taxon>fabids</taxon>
        <taxon>Fagales</taxon>
        <taxon>Fagaceae</taxon>
        <taxon>Fagus</taxon>
    </lineage>
</organism>
<evidence type="ECO:0000313" key="2">
    <source>
        <dbReference type="EMBL" id="SPC83226.1"/>
    </source>
</evidence>
<dbReference type="InterPro" id="IPR036691">
    <property type="entry name" value="Endo/exonu/phosph_ase_sf"/>
</dbReference>
<dbReference type="AlphaFoldDB" id="A0A2N9EWT6"/>
<dbReference type="SUPFAM" id="SSF56219">
    <property type="entry name" value="DNase I-like"/>
    <property type="match status" value="1"/>
</dbReference>
<evidence type="ECO:0000259" key="1">
    <source>
        <dbReference type="Pfam" id="PF03372"/>
    </source>
</evidence>
<dbReference type="PROSITE" id="PS00726">
    <property type="entry name" value="AP_NUCLEASE_F1_1"/>
    <property type="match status" value="1"/>
</dbReference>
<dbReference type="InterPro" id="IPR005135">
    <property type="entry name" value="Endo/exonuclease/phosphatase"/>
</dbReference>
<dbReference type="GO" id="GO:0006281">
    <property type="term" value="P:DNA repair"/>
    <property type="evidence" value="ECO:0007669"/>
    <property type="project" value="InterPro"/>
</dbReference>
<reference evidence="2" key="1">
    <citation type="submission" date="2018-02" db="EMBL/GenBank/DDBJ databases">
        <authorList>
            <person name="Cohen D.B."/>
            <person name="Kent A.D."/>
        </authorList>
    </citation>
    <scope>NUCLEOTIDE SEQUENCE</scope>
</reference>